<organism evidence="9 10">
    <name type="scientific">Orchesella cincta</name>
    <name type="common">Springtail</name>
    <name type="synonym">Podura cincta</name>
    <dbReference type="NCBI Taxonomy" id="48709"/>
    <lineage>
        <taxon>Eukaryota</taxon>
        <taxon>Metazoa</taxon>
        <taxon>Ecdysozoa</taxon>
        <taxon>Arthropoda</taxon>
        <taxon>Hexapoda</taxon>
        <taxon>Collembola</taxon>
        <taxon>Entomobryomorpha</taxon>
        <taxon>Entomobryoidea</taxon>
        <taxon>Orchesellidae</taxon>
        <taxon>Orchesellinae</taxon>
        <taxon>Orchesella</taxon>
    </lineage>
</organism>
<protein>
    <submittedName>
        <fullName evidence="9">Putative zinc finger protein</fullName>
    </submittedName>
</protein>
<evidence type="ECO:0000313" key="10">
    <source>
        <dbReference type="Proteomes" id="UP000094527"/>
    </source>
</evidence>
<comment type="caution">
    <text evidence="9">The sequence shown here is derived from an EMBL/GenBank/DDBJ whole genome shotgun (WGS) entry which is preliminary data.</text>
</comment>
<dbReference type="AlphaFoldDB" id="A0A1D2ML58"/>
<keyword evidence="5" id="KW-0862">Zinc</keyword>
<evidence type="ECO:0000256" key="2">
    <source>
        <dbReference type="ARBA" id="ARBA00022723"/>
    </source>
</evidence>
<evidence type="ECO:0000256" key="1">
    <source>
        <dbReference type="ARBA" id="ARBA00004123"/>
    </source>
</evidence>
<evidence type="ECO:0000256" key="5">
    <source>
        <dbReference type="ARBA" id="ARBA00022833"/>
    </source>
</evidence>
<evidence type="ECO:0000256" key="6">
    <source>
        <dbReference type="ARBA" id="ARBA00023242"/>
    </source>
</evidence>
<dbReference type="EMBL" id="LJIJ01000919">
    <property type="protein sequence ID" value="ODM93766.1"/>
    <property type="molecule type" value="Genomic_DNA"/>
</dbReference>
<evidence type="ECO:0000256" key="4">
    <source>
        <dbReference type="ARBA" id="ARBA00022771"/>
    </source>
</evidence>
<dbReference type="STRING" id="48709.A0A1D2ML58"/>
<dbReference type="SMART" id="SM00355">
    <property type="entry name" value="ZnF_C2H2"/>
    <property type="match status" value="7"/>
</dbReference>
<evidence type="ECO:0000259" key="8">
    <source>
        <dbReference type="PROSITE" id="PS50157"/>
    </source>
</evidence>
<comment type="subcellular location">
    <subcellularLocation>
        <location evidence="1">Nucleus</location>
    </subcellularLocation>
</comment>
<gene>
    <name evidence="9" type="ORF">Ocin01_12917</name>
</gene>
<keyword evidence="6" id="KW-0539">Nucleus</keyword>
<keyword evidence="10" id="KW-1185">Reference proteome</keyword>
<name>A0A1D2ML58_ORCCI</name>
<dbReference type="InterPro" id="IPR013087">
    <property type="entry name" value="Znf_C2H2_type"/>
</dbReference>
<proteinExistence type="predicted"/>
<evidence type="ECO:0000313" key="9">
    <source>
        <dbReference type="EMBL" id="ODM93766.1"/>
    </source>
</evidence>
<dbReference type="PANTHER" id="PTHR24406">
    <property type="entry name" value="TRANSCRIPTIONAL REPRESSOR CTCFL-RELATED"/>
    <property type="match status" value="1"/>
</dbReference>
<keyword evidence="3" id="KW-0677">Repeat</keyword>
<dbReference type="OrthoDB" id="6077919at2759"/>
<keyword evidence="2" id="KW-0479">Metal-binding</keyword>
<accession>A0A1D2ML58</accession>
<evidence type="ECO:0000256" key="3">
    <source>
        <dbReference type="ARBA" id="ARBA00022737"/>
    </source>
</evidence>
<keyword evidence="4 7" id="KW-0863">Zinc-finger</keyword>
<dbReference type="PROSITE" id="PS50157">
    <property type="entry name" value="ZINC_FINGER_C2H2_2"/>
    <property type="match status" value="1"/>
</dbReference>
<reference evidence="9 10" key="1">
    <citation type="journal article" date="2016" name="Genome Biol. Evol.">
        <title>Gene Family Evolution Reflects Adaptation to Soil Environmental Stressors in the Genome of the Collembolan Orchesella cincta.</title>
        <authorList>
            <person name="Faddeeva-Vakhrusheva A."/>
            <person name="Derks M.F."/>
            <person name="Anvar S.Y."/>
            <person name="Agamennone V."/>
            <person name="Suring W."/>
            <person name="Smit S."/>
            <person name="van Straalen N.M."/>
            <person name="Roelofs D."/>
        </authorList>
    </citation>
    <scope>NUCLEOTIDE SEQUENCE [LARGE SCALE GENOMIC DNA]</scope>
    <source>
        <tissue evidence="9">Mixed pool</tissue>
    </source>
</reference>
<dbReference type="GO" id="GO:0008270">
    <property type="term" value="F:zinc ion binding"/>
    <property type="evidence" value="ECO:0007669"/>
    <property type="project" value="UniProtKB-KW"/>
</dbReference>
<feature type="domain" description="C2H2-type" evidence="8">
    <location>
        <begin position="532"/>
        <end position="559"/>
    </location>
</feature>
<sequence>MNQTASSSSYKSSLFGSICLLCLRTKTCTSVKSDPQQHCRSRVACIKYIVLISRYLNLNSELTKISYNSFHPAANEVDVDLERDSSHLDLSKEVNKFVLCDSCLPRAESFCKTFREFEVLRLKLEDNVAETVNMIEKSTAEEETKLLGHRRVVKRVAKPASKQVQDKQEVSPEESDDVLLSFRTRLRKSGSAGKRVNIPKVHLKRNEKADILAQRKLLKTNSEVNVNRKDDKGGEAPRVIRVICAEGTESQVDLRKLLAELPRRPSSNDDIQVVDEVSNGGGNGKISLNSTSTTASVFASCSFGRSQGTNGNIKDKLSTDNLTVERTSQACKVNCCTKVFPRNTAGSAELQNHLQYHNNLNCNICVANNFTPLSLAIHELEHSTNDQPFGFKCARCSNFSSVRSEYQEHFLNCHYNSSVELLKCPTCKKGYSDTKMQQLQLHTKKCHPDEFADKSNTHECNICHAYFKKTDALWKHLTYDHRINNRAGSFRCSLCPDAYFSSRFLDMHRMFSCSRPDKINDIAAHCANLLLLTCPICQCKLNNQYSMQLHMMTHNGEQVKFVYPNGSTEGPMIIPAYIPPVVFPSVPVEQSLQLQACAVPVSVVAPQTIQVSTSSMHMPSMATSFAPVITSVSGHQENIFTCSSQIHYQEAPAMTSETDIKPEDDISQYFFLEESDSEPLIDFGNCGDNANGPPIEDPFAWLLPDGDQCML</sequence>
<dbReference type="PROSITE" id="PS00028">
    <property type="entry name" value="ZINC_FINGER_C2H2_1"/>
    <property type="match status" value="2"/>
</dbReference>
<dbReference type="GO" id="GO:0005634">
    <property type="term" value="C:nucleus"/>
    <property type="evidence" value="ECO:0007669"/>
    <property type="project" value="UniProtKB-SubCell"/>
</dbReference>
<dbReference type="InterPro" id="IPR050888">
    <property type="entry name" value="ZnF_C2H2-type_TF"/>
</dbReference>
<evidence type="ECO:0000256" key="7">
    <source>
        <dbReference type="PROSITE-ProRule" id="PRU00042"/>
    </source>
</evidence>
<dbReference type="Proteomes" id="UP000094527">
    <property type="component" value="Unassembled WGS sequence"/>
</dbReference>